<dbReference type="InterPro" id="IPR000504">
    <property type="entry name" value="RRM_dom"/>
</dbReference>
<evidence type="ECO:0000256" key="3">
    <source>
        <dbReference type="PROSITE-ProRule" id="PRU00176"/>
    </source>
</evidence>
<name>A0ABQ4X061_9ASTR</name>
<feature type="repeat" description="TPR" evidence="4">
    <location>
        <begin position="297"/>
        <end position="330"/>
    </location>
</feature>
<dbReference type="PANTHER" id="PTHR14027">
    <property type="entry name" value="RNA POLYMERASE-ASSOCIATED PROTEIN CTR9"/>
    <property type="match status" value="1"/>
</dbReference>
<evidence type="ECO:0000256" key="2">
    <source>
        <dbReference type="ARBA" id="ARBA00022803"/>
    </source>
</evidence>
<dbReference type="Gene3D" id="3.30.70.330">
    <property type="match status" value="1"/>
</dbReference>
<dbReference type="PROSITE" id="PS50102">
    <property type="entry name" value="RRM"/>
    <property type="match status" value="1"/>
</dbReference>
<gene>
    <name evidence="7" type="ORF">Tco_0653084</name>
</gene>
<dbReference type="PANTHER" id="PTHR14027:SF2">
    <property type="entry name" value="RNA POLYMERASE-ASSOCIATED PROTEIN CTR9 HOMOLOG"/>
    <property type="match status" value="1"/>
</dbReference>
<comment type="caution">
    <text evidence="7">The sequence shown here is derived from an EMBL/GenBank/DDBJ whole genome shotgun (WGS) entry which is preliminary data.</text>
</comment>
<keyword evidence="1" id="KW-0677">Repeat</keyword>
<dbReference type="Pfam" id="PF13414">
    <property type="entry name" value="TPR_11"/>
    <property type="match status" value="1"/>
</dbReference>
<dbReference type="SMART" id="SM00360">
    <property type="entry name" value="RRM"/>
    <property type="match status" value="1"/>
</dbReference>
<evidence type="ECO:0000313" key="8">
    <source>
        <dbReference type="Proteomes" id="UP001151760"/>
    </source>
</evidence>
<evidence type="ECO:0000256" key="1">
    <source>
        <dbReference type="ARBA" id="ARBA00022737"/>
    </source>
</evidence>
<keyword evidence="3" id="KW-0694">RNA-binding</keyword>
<dbReference type="Pfam" id="PF13181">
    <property type="entry name" value="TPR_8"/>
    <property type="match status" value="2"/>
</dbReference>
<dbReference type="Pfam" id="PF13432">
    <property type="entry name" value="TPR_16"/>
    <property type="match status" value="1"/>
</dbReference>
<dbReference type="Gene3D" id="1.25.40.10">
    <property type="entry name" value="Tetratricopeptide repeat domain"/>
    <property type="match status" value="4"/>
</dbReference>
<evidence type="ECO:0000256" key="4">
    <source>
        <dbReference type="PROSITE-ProRule" id="PRU00339"/>
    </source>
</evidence>
<dbReference type="CDD" id="cd00590">
    <property type="entry name" value="RRM_SF"/>
    <property type="match status" value="1"/>
</dbReference>
<feature type="domain" description="RRM" evidence="6">
    <location>
        <begin position="937"/>
        <end position="1014"/>
    </location>
</feature>
<reference evidence="7" key="2">
    <citation type="submission" date="2022-01" db="EMBL/GenBank/DDBJ databases">
        <authorList>
            <person name="Yamashiro T."/>
            <person name="Shiraishi A."/>
            <person name="Satake H."/>
            <person name="Nakayama K."/>
        </authorList>
    </citation>
    <scope>NUCLEOTIDE SEQUENCE</scope>
</reference>
<dbReference type="SUPFAM" id="SSF48452">
    <property type="entry name" value="TPR-like"/>
    <property type="match status" value="3"/>
</dbReference>
<dbReference type="InterPro" id="IPR012677">
    <property type="entry name" value="Nucleotide-bd_a/b_plait_sf"/>
</dbReference>
<dbReference type="Pfam" id="PF00076">
    <property type="entry name" value="RRM_1"/>
    <property type="match status" value="1"/>
</dbReference>
<dbReference type="InterPro" id="IPR031101">
    <property type="entry name" value="Ctr9"/>
</dbReference>
<dbReference type="InterPro" id="IPR019734">
    <property type="entry name" value="TPR_rpt"/>
</dbReference>
<accession>A0ABQ4X061</accession>
<dbReference type="SMART" id="SM00028">
    <property type="entry name" value="TPR"/>
    <property type="match status" value="11"/>
</dbReference>
<keyword evidence="2 4" id="KW-0802">TPR repeat</keyword>
<evidence type="ECO:0000256" key="5">
    <source>
        <dbReference type="SAM" id="Coils"/>
    </source>
</evidence>
<dbReference type="InterPro" id="IPR035979">
    <property type="entry name" value="RBD_domain_sf"/>
</dbReference>
<organism evidence="7 8">
    <name type="scientific">Tanacetum coccineum</name>
    <dbReference type="NCBI Taxonomy" id="301880"/>
    <lineage>
        <taxon>Eukaryota</taxon>
        <taxon>Viridiplantae</taxon>
        <taxon>Streptophyta</taxon>
        <taxon>Embryophyta</taxon>
        <taxon>Tracheophyta</taxon>
        <taxon>Spermatophyta</taxon>
        <taxon>Magnoliopsida</taxon>
        <taxon>eudicotyledons</taxon>
        <taxon>Gunneridae</taxon>
        <taxon>Pentapetalae</taxon>
        <taxon>asterids</taxon>
        <taxon>campanulids</taxon>
        <taxon>Asterales</taxon>
        <taxon>Asteraceae</taxon>
        <taxon>Asteroideae</taxon>
        <taxon>Anthemideae</taxon>
        <taxon>Anthemidinae</taxon>
        <taxon>Tanacetum</taxon>
    </lineage>
</organism>
<keyword evidence="8" id="KW-1185">Reference proteome</keyword>
<feature type="coiled-coil region" evidence="5">
    <location>
        <begin position="799"/>
        <end position="837"/>
    </location>
</feature>
<keyword evidence="5" id="KW-0175">Coiled coil</keyword>
<dbReference type="PROSITE" id="PS50005">
    <property type="entry name" value="TPR"/>
    <property type="match status" value="1"/>
</dbReference>
<dbReference type="EMBL" id="BQNB010009069">
    <property type="protein sequence ID" value="GJS58300.1"/>
    <property type="molecule type" value="Genomic_DNA"/>
</dbReference>
<dbReference type="InterPro" id="IPR011990">
    <property type="entry name" value="TPR-like_helical_dom_sf"/>
</dbReference>
<reference evidence="7" key="1">
    <citation type="journal article" date="2022" name="Int. J. Mol. Sci.">
        <title>Draft Genome of Tanacetum Coccineum: Genomic Comparison of Closely Related Tanacetum-Family Plants.</title>
        <authorList>
            <person name="Yamashiro T."/>
            <person name="Shiraishi A."/>
            <person name="Nakayama K."/>
            <person name="Satake H."/>
        </authorList>
    </citation>
    <scope>NUCLEOTIDE SEQUENCE</scope>
</reference>
<dbReference type="Proteomes" id="UP001151760">
    <property type="component" value="Unassembled WGS sequence"/>
</dbReference>
<evidence type="ECO:0000313" key="7">
    <source>
        <dbReference type="EMBL" id="GJS58300.1"/>
    </source>
</evidence>
<evidence type="ECO:0000259" key="6">
    <source>
        <dbReference type="PROSITE" id="PS50102"/>
    </source>
</evidence>
<dbReference type="SUPFAM" id="SSF54928">
    <property type="entry name" value="RNA-binding domain, RBD"/>
    <property type="match status" value="1"/>
</dbReference>
<sequence length="1183" mass="134683">MAGASVYIPVQNSEEEVRVALDQLPRDATDILDILKAEQAPLHLWLIIAREYFKQGKIEQFRQILEEGSSPGQLLLAKGDVDQAFSAFKIVLDGDRDNIPALLGQACVEFNRGKYSNSLEMYKRVLQVYPRCPAAVRLGIGLCRYKLGQFERAKQAFERLDPENVEALVALGIVDLQSNEASGIRRAMEKMQRAFDVYPYCATALNYLANHFFFTGQHFLVEQLTETALAATTHGSTRAHSYYNLARSYHSKGDYEKAGLYYMASVKEVNKPQEFILPFYGLGQVQLKLGDFKSSLSNFEKAVAHIYLQLNQTTKAHEALKKAVRIDPRDPEAFLDLGELLISTDSGAALEAFKTARNLLKKSNEEVSVELLNNIGVLHFEKGEFELAKQTFKEALGDGIWVKLIESEPQSDSIGASDDPIEKALNQPMDAIELPWDKITTLSNLARLFEQLHKTETASLLYRLILFKFPEYVDAYLRLAAIAKARNNVPLSIELIRDALEVDDKNPDALCMLGDLELKNDDWVKAKDTFRAAKDASNGKDSYATLCLGNWNYFAAVRSEKRAPKLEATHLEKSKELYTKVLVEHPANMYAANGAGVVLAEKGQFDVAKELFTQVQEAASGSVFVQMPDVWINLAHVHFAQGNFPLAIKMYQNCLRKFYYNTDNQILLYLARTHYEAEQWQDCKKTLLKAIHLAPSNYTLRFDTGVALQKFSASTLQKTKRTVDEVRATVAELKNAVRLFSQLSAATNLQIHGFDEKKIETHVGYCKHLLEAAKVHCDAAELEDQQNKHRLELARQAAIREEESRLAEEQKKVKLEKRKQEDELKKVMQQEQHLERIKVSDLKSSLQFFYDSHKKNTLICLLRLGYRKIGRVVGLSEKTGLKEMMRRADRVKRGKEKVIESEIVKKYGDGERRKRRRMAKGKSRPTDFDKVMRDKATSFFFTNFPDSWDSAALWKMFSRYGKVVDVYIAFKKTKKDTRFGFVRFINFVHLETFERRLKEILIGESRLVINRAKFFKGGNVVLPPSDFPPLKVSHKSEAAKAHCSHSFKEAVIGPKEHVHPQVKNIVIKEDGYIRSRLEGCWMGKAKNFQVLQNAWTILENNGLMECNDKYCGGLSFLFEWNSRETASKSLEANKIWLQQWFDDVKPWEEGGDDTGRLTWLNIEGLPALGRNVGAIKSVLNEFS</sequence>
<proteinExistence type="predicted"/>
<protein>
    <submittedName>
        <fullName evidence="7">Protein CTR9</fullName>
    </submittedName>
</protein>